<evidence type="ECO:0000259" key="3">
    <source>
        <dbReference type="Pfam" id="PF13559"/>
    </source>
</evidence>
<dbReference type="RefSeq" id="WP_256398617.1">
    <property type="nucleotide sequence ID" value="NZ_JANHJR010000001.1"/>
</dbReference>
<evidence type="ECO:0000256" key="2">
    <source>
        <dbReference type="SAM" id="Phobius"/>
    </source>
</evidence>
<dbReference type="AlphaFoldDB" id="A0ABD6DKF1"/>
<sequence>MGYDLSRAVLVVVAVLTVLLAASLFPASGYGTYPGTVGDGVAGPSGPDAPAGVDGPAGTAGATDTTARTSQEPTATETTVGTEGPGATVAPTTREPTATTEQQDDDTGGSTGPEREDGFPVLAFLLQLSVLFLGGVVFVAVLAVIGDVERQQTGDFDGYVVDLPMLPTFRVRASFLAIPQGTMSVLVGLTASAPQVLDGLGRTVGGVFAGLNELVSGVGTAFVAIPTALGKGLVAIPRGFGSGLGSLSLGLSSLTAGISARDWLSRGGDKPDDPRDGVRAGDVDAEEEVDQGPVSIDEAWETMVDYVPLRRPESKTPAEVARAAVDGGLPRSAVERLTAVFRDVRYGRYPRSDERKRTAREALAEIRERLEGDG</sequence>
<accession>A0ABD6DKF1</accession>
<name>A0ABD6DKF1_9EURY</name>
<protein>
    <submittedName>
        <fullName evidence="4">DUF4129 domain-containing protein</fullName>
    </submittedName>
</protein>
<feature type="transmembrane region" description="Helical" evidence="2">
    <location>
        <begin position="121"/>
        <end position="145"/>
    </location>
</feature>
<reference evidence="4 5" key="1">
    <citation type="journal article" date="2019" name="Int. J. Syst. Evol. Microbiol.">
        <title>The Global Catalogue of Microorganisms (GCM) 10K type strain sequencing project: providing services to taxonomists for standard genome sequencing and annotation.</title>
        <authorList>
            <consortium name="The Broad Institute Genomics Platform"/>
            <consortium name="The Broad Institute Genome Sequencing Center for Infectious Disease"/>
            <person name="Wu L."/>
            <person name="Ma J."/>
        </authorList>
    </citation>
    <scope>NUCLEOTIDE SEQUENCE [LARGE SCALE GENOMIC DNA]</scope>
    <source>
        <strain evidence="4 5">CGMCC 1.10390</strain>
    </source>
</reference>
<evidence type="ECO:0000313" key="4">
    <source>
        <dbReference type="EMBL" id="MFD1645860.1"/>
    </source>
</evidence>
<comment type="caution">
    <text evidence="4">The sequence shown here is derived from an EMBL/GenBank/DDBJ whole genome shotgun (WGS) entry which is preliminary data.</text>
</comment>
<organism evidence="4 5">
    <name type="scientific">Haloarchaeobius litoreus</name>
    <dbReference type="NCBI Taxonomy" id="755306"/>
    <lineage>
        <taxon>Archaea</taxon>
        <taxon>Methanobacteriati</taxon>
        <taxon>Methanobacteriota</taxon>
        <taxon>Stenosarchaea group</taxon>
        <taxon>Halobacteria</taxon>
        <taxon>Halobacteriales</taxon>
        <taxon>Halorubellaceae</taxon>
        <taxon>Haloarchaeobius</taxon>
    </lineage>
</organism>
<feature type="compositionally biased region" description="Low complexity" evidence="1">
    <location>
        <begin position="44"/>
        <end position="67"/>
    </location>
</feature>
<dbReference type="Proteomes" id="UP001597034">
    <property type="component" value="Unassembled WGS sequence"/>
</dbReference>
<keyword evidence="2" id="KW-0812">Transmembrane</keyword>
<feature type="compositionally biased region" description="Basic and acidic residues" evidence="1">
    <location>
        <begin position="263"/>
        <end position="282"/>
    </location>
</feature>
<feature type="region of interest" description="Disordered" evidence="1">
    <location>
        <begin position="263"/>
        <end position="290"/>
    </location>
</feature>
<keyword evidence="2" id="KW-0472">Membrane</keyword>
<dbReference type="InterPro" id="IPR025403">
    <property type="entry name" value="TgpA-like_C"/>
</dbReference>
<evidence type="ECO:0000256" key="1">
    <source>
        <dbReference type="SAM" id="MobiDB-lite"/>
    </source>
</evidence>
<keyword evidence="2" id="KW-1133">Transmembrane helix</keyword>
<feature type="compositionally biased region" description="Low complexity" evidence="1">
    <location>
        <begin position="87"/>
        <end position="101"/>
    </location>
</feature>
<feature type="region of interest" description="Disordered" evidence="1">
    <location>
        <begin position="41"/>
        <end position="115"/>
    </location>
</feature>
<feature type="compositionally biased region" description="Polar residues" evidence="1">
    <location>
        <begin position="68"/>
        <end position="81"/>
    </location>
</feature>
<gene>
    <name evidence="4" type="ORF">ACFSBL_09205</name>
</gene>
<feature type="domain" description="Protein-glutamine gamma-glutamyltransferase-like C-terminal" evidence="3">
    <location>
        <begin position="299"/>
        <end position="363"/>
    </location>
</feature>
<dbReference type="EMBL" id="JBHUDO010000002">
    <property type="protein sequence ID" value="MFD1645860.1"/>
    <property type="molecule type" value="Genomic_DNA"/>
</dbReference>
<dbReference type="Pfam" id="PF13559">
    <property type="entry name" value="DUF4129"/>
    <property type="match status" value="1"/>
</dbReference>
<keyword evidence="5" id="KW-1185">Reference proteome</keyword>
<proteinExistence type="predicted"/>
<evidence type="ECO:0000313" key="5">
    <source>
        <dbReference type="Proteomes" id="UP001597034"/>
    </source>
</evidence>